<evidence type="ECO:0000256" key="9">
    <source>
        <dbReference type="ARBA" id="ARBA00023180"/>
    </source>
</evidence>
<dbReference type="Pfam" id="PF00003">
    <property type="entry name" value="7tm_3"/>
    <property type="match status" value="1"/>
</dbReference>
<feature type="domain" description="G-protein coupled receptors family 3 profile" evidence="13">
    <location>
        <begin position="679"/>
        <end position="936"/>
    </location>
</feature>
<evidence type="ECO:0000256" key="4">
    <source>
        <dbReference type="ARBA" id="ARBA00022692"/>
    </source>
</evidence>
<evidence type="ECO:0000256" key="8">
    <source>
        <dbReference type="ARBA" id="ARBA00023170"/>
    </source>
</evidence>
<comment type="similarity">
    <text evidence="2">Belongs to the G-protein coupled receptor 3 family.</text>
</comment>
<keyword evidence="15" id="KW-1185">Reference proteome</keyword>
<keyword evidence="5 12" id="KW-1133">Transmembrane helix</keyword>
<reference evidence="14 15" key="2">
    <citation type="journal article" date="2022" name="Mol. Biol. Evol.">
        <title>Comparative Genomics Reveals Insights into the Divergent Evolution of Astigmatic Mites and Household Pest Adaptations.</title>
        <authorList>
            <person name="Xiong Q."/>
            <person name="Wan A.T."/>
            <person name="Liu X."/>
            <person name="Fung C.S."/>
            <person name="Xiao X."/>
            <person name="Malainual N."/>
            <person name="Hou J."/>
            <person name="Wang L."/>
            <person name="Wang M."/>
            <person name="Yang K.Y."/>
            <person name="Cui Y."/>
            <person name="Leung E.L."/>
            <person name="Nong W."/>
            <person name="Shin S.K."/>
            <person name="Au S.W."/>
            <person name="Jeong K.Y."/>
            <person name="Chew F.T."/>
            <person name="Hui J.H."/>
            <person name="Leung T.F."/>
            <person name="Tungtrongchitr A."/>
            <person name="Zhong N."/>
            <person name="Liu Z."/>
            <person name="Tsui S.K."/>
        </authorList>
    </citation>
    <scope>NUCLEOTIDE SEQUENCE [LARGE SCALE GENOMIC DNA]</scope>
    <source>
        <strain evidence="14">Derp</strain>
    </source>
</reference>
<dbReference type="InterPro" id="IPR000337">
    <property type="entry name" value="GPCR_3"/>
</dbReference>
<feature type="transmembrane region" description="Helical" evidence="12">
    <location>
        <begin position="898"/>
        <end position="920"/>
    </location>
</feature>
<evidence type="ECO:0000256" key="7">
    <source>
        <dbReference type="ARBA" id="ARBA00023136"/>
    </source>
</evidence>
<feature type="region of interest" description="Disordered" evidence="11">
    <location>
        <begin position="1255"/>
        <end position="1280"/>
    </location>
</feature>
<feature type="compositionally biased region" description="Low complexity" evidence="11">
    <location>
        <begin position="442"/>
        <end position="451"/>
    </location>
</feature>
<dbReference type="InterPro" id="IPR028082">
    <property type="entry name" value="Peripla_BP_I"/>
</dbReference>
<name>A0ABQ8J019_DERPT</name>
<gene>
    <name evidence="14" type="ORF">DERP_000407</name>
</gene>
<protein>
    <recommendedName>
        <fullName evidence="13">G-protein coupled receptors family 3 profile domain-containing protein</fullName>
    </recommendedName>
</protein>
<evidence type="ECO:0000313" key="15">
    <source>
        <dbReference type="Proteomes" id="UP000887458"/>
    </source>
</evidence>
<comment type="caution">
    <text evidence="14">The sequence shown here is derived from an EMBL/GenBank/DDBJ whole genome shotgun (WGS) entry which is preliminary data.</text>
</comment>
<comment type="subcellular location">
    <subcellularLocation>
        <location evidence="1">Cell membrane</location>
        <topology evidence="1">Multi-pass membrane protein</topology>
    </subcellularLocation>
</comment>
<keyword evidence="6" id="KW-0297">G-protein coupled receptor</keyword>
<evidence type="ECO:0000256" key="12">
    <source>
        <dbReference type="SAM" id="Phobius"/>
    </source>
</evidence>
<evidence type="ECO:0000313" key="14">
    <source>
        <dbReference type="EMBL" id="KAH9415913.1"/>
    </source>
</evidence>
<dbReference type="PROSITE" id="PS50259">
    <property type="entry name" value="G_PROTEIN_RECEP_F3_4"/>
    <property type="match status" value="1"/>
</dbReference>
<dbReference type="InterPro" id="IPR050726">
    <property type="entry name" value="mGluR"/>
</dbReference>
<dbReference type="PRINTS" id="PR00248">
    <property type="entry name" value="GPCRMGR"/>
</dbReference>
<feature type="transmembrane region" description="Helical" evidence="12">
    <location>
        <begin position="749"/>
        <end position="769"/>
    </location>
</feature>
<dbReference type="Gene3D" id="2.10.50.30">
    <property type="entry name" value="GPCR, family 3, nine cysteines domain"/>
    <property type="match status" value="1"/>
</dbReference>
<dbReference type="Gene3D" id="3.40.50.2300">
    <property type="match status" value="3"/>
</dbReference>
<sequence>MILISSSLSNCYDNTMIIKMKQTTLKLNDYQSKRLLRSINNNDELSRQPKKTNQMAEYPGDIMLGAVFPIHQHDTTNYSCGVLQSEGIQQLEAMIFVLDRINNDPNSFVARSNRRLIRPEFHCQDHSAALYKNGELDRIVGIIGGQSSEISLQLANLLRLFHIPQVSYMSTSSTLSDERLYQYFFRTVPSDTNQVDAIIDILRQEFFLVVIVCLSKALTLLTKSFLDLDMASISLELEQQQQQLFLIKSLYTETKHLFVHIKFNWTYVSVVYSDTEYGNNGYDLLTTAAARYNICLSSPQAINVERFRQIDYDNLITTLMHKINARVVIVYTDPHVARKIMKAAKRRLNKNGGRLDRFIWIASDAWCCRDFVVHGLEPVVEGTISVTPLHYPLGGFADYFRSLRPDFPAERNRLNPWFREFWERHFRCKLMIDESLDNMNIDSGTTTSSTDSESESKESPDMAYCNQSLKLDVTEHQHYQHLQQSPSLHFVRDAFYSFAMTLNHIHQNVCNGTAGLCDEMKELIISGEYMIEQLKKVQFRDEGGRLFRFQNNGDAPPRYTIVNFQRLSNGSYQWRPVGNYIINENDNKVRLKLEMKLLQFKHDMHRFPKSFCSEPCTKGQAKLQLEGDTCCWLCTNCSQYQYLFDEFHCEECPLGTIPDVNKTKCHLVPTIYLSWTEWWTISAIIFAITGMLATISTWIVFFCYAETPIIKASGRELSNLHLSGIFLSFAATFVILAKPTPLTCGLTRFFLGFCYTICYAAIVTKTNRISRIFTHRSCQKPKFTSPQSQLVITFLLISVQILINIFWFFHTPPDIKLVYSNREIAWLICSRSDHLSYLISLIYPFILIGFCTVYAFKTRKCPEGFNEARYITFTNYTTCVVWFAFLPLYVMLSTTTPLRAITLSSLLSVSGAVQLCCLFVPKMYIALLKPEKNTRETVMCGGHRSLVFNMPVAHHRHHHHHHHHNHNHHHRSNSHEMPKQRYHSSRPSTASTDGPIITAMINETIDHDKNNNNIDINTNVANGNSIKNSTNTSKMMMMASNNETSTIMTINNIDCNGSANFNDKQVIMIEPYSISSDIDTTTTALTAISMKSMNMTIPKNNDNHSLRLNDSRLKRGSIASMPDKLSIPEEKNDCEAANNENSIIYENQISIHNEKHFTQRSQSACAAIITNGKAKNEFHSSLSSSLSSTTSSTSNSSSNQSNSSSMSLIVSPSSIQSPLNNDLITIKKHNTKAVLKHAHKCWPSIHLDDNLSSPTSTINDSTNNSHTQTTIVDDTMMNND</sequence>
<evidence type="ECO:0000256" key="10">
    <source>
        <dbReference type="ARBA" id="ARBA00023224"/>
    </source>
</evidence>
<evidence type="ECO:0000256" key="6">
    <source>
        <dbReference type="ARBA" id="ARBA00023040"/>
    </source>
</evidence>
<keyword evidence="7 12" id="KW-0472">Membrane</keyword>
<evidence type="ECO:0000256" key="11">
    <source>
        <dbReference type="SAM" id="MobiDB-lite"/>
    </source>
</evidence>
<dbReference type="EMBL" id="NJHN03000095">
    <property type="protein sequence ID" value="KAH9415913.1"/>
    <property type="molecule type" value="Genomic_DNA"/>
</dbReference>
<dbReference type="InterPro" id="IPR011500">
    <property type="entry name" value="GPCR_3_9-Cys_dom"/>
</dbReference>
<dbReference type="CDD" id="cd15045">
    <property type="entry name" value="7tmC_mGluRs"/>
    <property type="match status" value="1"/>
</dbReference>
<feature type="region of interest" description="Disordered" evidence="11">
    <location>
        <begin position="441"/>
        <end position="460"/>
    </location>
</feature>
<accession>A0ABQ8J019</accession>
<dbReference type="InterPro" id="IPR017979">
    <property type="entry name" value="GPCR_3_CS"/>
</dbReference>
<feature type="transmembrane region" description="Helical" evidence="12">
    <location>
        <begin position="835"/>
        <end position="856"/>
    </location>
</feature>
<feature type="compositionally biased region" description="Basic residues" evidence="11">
    <location>
        <begin position="955"/>
        <end position="972"/>
    </location>
</feature>
<feature type="transmembrane region" description="Helical" evidence="12">
    <location>
        <begin position="868"/>
        <end position="892"/>
    </location>
</feature>
<evidence type="ECO:0000256" key="3">
    <source>
        <dbReference type="ARBA" id="ARBA00022475"/>
    </source>
</evidence>
<keyword evidence="10" id="KW-0807">Transducer</keyword>
<keyword evidence="3" id="KW-1003">Cell membrane</keyword>
<feature type="region of interest" description="Disordered" evidence="11">
    <location>
        <begin position="955"/>
        <end position="995"/>
    </location>
</feature>
<keyword evidence="9" id="KW-0325">Glycoprotein</keyword>
<evidence type="ECO:0000259" key="13">
    <source>
        <dbReference type="PROSITE" id="PS50259"/>
    </source>
</evidence>
<dbReference type="Pfam" id="PF07562">
    <property type="entry name" value="NCD3G"/>
    <property type="match status" value="1"/>
</dbReference>
<evidence type="ECO:0000256" key="2">
    <source>
        <dbReference type="ARBA" id="ARBA00007242"/>
    </source>
</evidence>
<feature type="transmembrane region" description="Helical" evidence="12">
    <location>
        <begin position="678"/>
        <end position="705"/>
    </location>
</feature>
<dbReference type="PANTHER" id="PTHR24060">
    <property type="entry name" value="METABOTROPIC GLUTAMATE RECEPTOR"/>
    <property type="match status" value="1"/>
</dbReference>
<keyword evidence="8" id="KW-0675">Receptor</keyword>
<dbReference type="InterPro" id="IPR017978">
    <property type="entry name" value="GPCR_3_C"/>
</dbReference>
<dbReference type="SUPFAM" id="SSF53822">
    <property type="entry name" value="Periplasmic binding protein-like I"/>
    <property type="match status" value="2"/>
</dbReference>
<dbReference type="InterPro" id="IPR001828">
    <property type="entry name" value="ANF_lig-bd_rcpt"/>
</dbReference>
<dbReference type="Pfam" id="PF01094">
    <property type="entry name" value="ANF_receptor"/>
    <property type="match status" value="2"/>
</dbReference>
<dbReference type="PROSITE" id="PS00980">
    <property type="entry name" value="G_PROTEIN_RECEP_F3_2"/>
    <property type="match status" value="1"/>
</dbReference>
<dbReference type="InterPro" id="IPR000162">
    <property type="entry name" value="GPCR_3_mtglu_rcpt"/>
</dbReference>
<evidence type="ECO:0000256" key="1">
    <source>
        <dbReference type="ARBA" id="ARBA00004651"/>
    </source>
</evidence>
<organism evidence="14 15">
    <name type="scientific">Dermatophagoides pteronyssinus</name>
    <name type="common">European house dust mite</name>
    <dbReference type="NCBI Taxonomy" id="6956"/>
    <lineage>
        <taxon>Eukaryota</taxon>
        <taxon>Metazoa</taxon>
        <taxon>Ecdysozoa</taxon>
        <taxon>Arthropoda</taxon>
        <taxon>Chelicerata</taxon>
        <taxon>Arachnida</taxon>
        <taxon>Acari</taxon>
        <taxon>Acariformes</taxon>
        <taxon>Sarcoptiformes</taxon>
        <taxon>Astigmata</taxon>
        <taxon>Psoroptidia</taxon>
        <taxon>Analgoidea</taxon>
        <taxon>Pyroglyphidae</taxon>
        <taxon>Dermatophagoidinae</taxon>
        <taxon>Dermatophagoides</taxon>
    </lineage>
</organism>
<feature type="region of interest" description="Disordered" evidence="11">
    <location>
        <begin position="1182"/>
        <end position="1209"/>
    </location>
</feature>
<proteinExistence type="inferred from homology"/>
<dbReference type="PRINTS" id="PR00593">
    <property type="entry name" value="MTABOTROPICR"/>
</dbReference>
<evidence type="ECO:0000256" key="5">
    <source>
        <dbReference type="ARBA" id="ARBA00022989"/>
    </source>
</evidence>
<dbReference type="InterPro" id="IPR038550">
    <property type="entry name" value="GPCR_3_9-Cys_sf"/>
</dbReference>
<feature type="transmembrane region" description="Helical" evidence="12">
    <location>
        <begin position="717"/>
        <end position="737"/>
    </location>
</feature>
<feature type="transmembrane region" description="Helical" evidence="12">
    <location>
        <begin position="790"/>
        <end position="809"/>
    </location>
</feature>
<dbReference type="Proteomes" id="UP000887458">
    <property type="component" value="Unassembled WGS sequence"/>
</dbReference>
<reference evidence="14 15" key="1">
    <citation type="journal article" date="2018" name="J. Allergy Clin. Immunol.">
        <title>High-quality assembly of Dermatophagoides pteronyssinus genome and transcriptome reveals a wide range of novel allergens.</title>
        <authorList>
            <person name="Liu X.Y."/>
            <person name="Yang K.Y."/>
            <person name="Wang M.Q."/>
            <person name="Kwok J.S."/>
            <person name="Zeng X."/>
            <person name="Yang Z."/>
            <person name="Xiao X.J."/>
            <person name="Lau C.P."/>
            <person name="Li Y."/>
            <person name="Huang Z.M."/>
            <person name="Ba J.G."/>
            <person name="Yim A.K."/>
            <person name="Ouyang C.Y."/>
            <person name="Ngai S.M."/>
            <person name="Chan T.F."/>
            <person name="Leung E.L."/>
            <person name="Liu L."/>
            <person name="Liu Z.G."/>
            <person name="Tsui S.K."/>
        </authorList>
    </citation>
    <scope>NUCLEOTIDE SEQUENCE [LARGE SCALE GENOMIC DNA]</scope>
    <source>
        <strain evidence="14">Derp</strain>
    </source>
</reference>
<keyword evidence="4 12" id="KW-0812">Transmembrane</keyword>